<dbReference type="Proteomes" id="UP001595799">
    <property type="component" value="Unassembled WGS sequence"/>
</dbReference>
<accession>A0ABV8UQZ5</accession>
<dbReference type="PRINTS" id="PR01438">
    <property type="entry name" value="UNVRSLSTRESS"/>
</dbReference>
<protein>
    <submittedName>
        <fullName evidence="3">Universal stress protein</fullName>
    </submittedName>
</protein>
<feature type="domain" description="UspA" evidence="2">
    <location>
        <begin position="1"/>
        <end position="141"/>
    </location>
</feature>
<sequence>MYRDILIAVDLDDPDTHKKALETAVAYAQTFGATLHVISVLPDFGLSMVGSYFPEGFESEALEKGNQALHSFVQEHVPAGIKVQHILARGTIYREILHYAQETGCDLIVMAAHRPGLEDYLLGPNAARVVRHADCSVLVVRD</sequence>
<evidence type="ECO:0000259" key="2">
    <source>
        <dbReference type="Pfam" id="PF00582"/>
    </source>
</evidence>
<dbReference type="CDD" id="cd00293">
    <property type="entry name" value="USP-like"/>
    <property type="match status" value="1"/>
</dbReference>
<dbReference type="Gene3D" id="3.40.50.620">
    <property type="entry name" value="HUPs"/>
    <property type="match status" value="1"/>
</dbReference>
<evidence type="ECO:0000313" key="4">
    <source>
        <dbReference type="Proteomes" id="UP001595799"/>
    </source>
</evidence>
<reference evidence="4" key="1">
    <citation type="journal article" date="2019" name="Int. J. Syst. Evol. Microbiol.">
        <title>The Global Catalogue of Microorganisms (GCM) 10K type strain sequencing project: providing services to taxonomists for standard genome sequencing and annotation.</title>
        <authorList>
            <consortium name="The Broad Institute Genomics Platform"/>
            <consortium name="The Broad Institute Genome Sequencing Center for Infectious Disease"/>
            <person name="Wu L."/>
            <person name="Ma J."/>
        </authorList>
    </citation>
    <scope>NUCLEOTIDE SEQUENCE [LARGE SCALE GENOMIC DNA]</scope>
    <source>
        <strain evidence="4">CECT 8472</strain>
    </source>
</reference>
<dbReference type="RefSeq" id="WP_382423346.1">
    <property type="nucleotide sequence ID" value="NZ_JBHSCW010000010.1"/>
</dbReference>
<dbReference type="Pfam" id="PF00582">
    <property type="entry name" value="Usp"/>
    <property type="match status" value="1"/>
</dbReference>
<comment type="caution">
    <text evidence="3">The sequence shown here is derived from an EMBL/GenBank/DDBJ whole genome shotgun (WGS) entry which is preliminary data.</text>
</comment>
<organism evidence="3 4">
    <name type="scientific">Fodinicurvata halophila</name>
    <dbReference type="NCBI Taxonomy" id="1419723"/>
    <lineage>
        <taxon>Bacteria</taxon>
        <taxon>Pseudomonadati</taxon>
        <taxon>Pseudomonadota</taxon>
        <taxon>Alphaproteobacteria</taxon>
        <taxon>Rhodospirillales</taxon>
        <taxon>Rhodovibrionaceae</taxon>
        <taxon>Fodinicurvata</taxon>
    </lineage>
</organism>
<gene>
    <name evidence="3" type="ORF">ACFOW6_15565</name>
</gene>
<dbReference type="SUPFAM" id="SSF52402">
    <property type="entry name" value="Adenine nucleotide alpha hydrolases-like"/>
    <property type="match status" value="1"/>
</dbReference>
<dbReference type="InterPro" id="IPR006015">
    <property type="entry name" value="Universal_stress_UspA"/>
</dbReference>
<evidence type="ECO:0000256" key="1">
    <source>
        <dbReference type="ARBA" id="ARBA00008791"/>
    </source>
</evidence>
<proteinExistence type="inferred from homology"/>
<dbReference type="PANTHER" id="PTHR46268">
    <property type="entry name" value="STRESS RESPONSE PROTEIN NHAX"/>
    <property type="match status" value="1"/>
</dbReference>
<comment type="similarity">
    <text evidence="1">Belongs to the universal stress protein A family.</text>
</comment>
<name>A0ABV8UQZ5_9PROT</name>
<keyword evidence="4" id="KW-1185">Reference proteome</keyword>
<dbReference type="InterPro" id="IPR006016">
    <property type="entry name" value="UspA"/>
</dbReference>
<dbReference type="InterPro" id="IPR014729">
    <property type="entry name" value="Rossmann-like_a/b/a_fold"/>
</dbReference>
<dbReference type="EMBL" id="JBHSCW010000010">
    <property type="protein sequence ID" value="MFC4352969.1"/>
    <property type="molecule type" value="Genomic_DNA"/>
</dbReference>
<evidence type="ECO:0000313" key="3">
    <source>
        <dbReference type="EMBL" id="MFC4352969.1"/>
    </source>
</evidence>
<dbReference type="PANTHER" id="PTHR46268:SF6">
    <property type="entry name" value="UNIVERSAL STRESS PROTEIN UP12"/>
    <property type="match status" value="1"/>
</dbReference>